<feature type="domain" description="NADP-dependent oxidoreductase" evidence="4">
    <location>
        <begin position="23"/>
        <end position="105"/>
    </location>
</feature>
<protein>
    <submittedName>
        <fullName evidence="5">NADP-dependent oxidoreductase domain</fullName>
    </submittedName>
</protein>
<dbReference type="Pfam" id="PF00248">
    <property type="entry name" value="Aldo_ket_red"/>
    <property type="match status" value="1"/>
</dbReference>
<dbReference type="AlphaFoldDB" id="A0AAN8UPK4"/>
<dbReference type="PANTHER" id="PTHR43150:SF2">
    <property type="entry name" value="HYPERKINETIC, ISOFORM M"/>
    <property type="match status" value="1"/>
</dbReference>
<dbReference type="Proteomes" id="UP001370490">
    <property type="component" value="Unassembled WGS sequence"/>
</dbReference>
<keyword evidence="3" id="KW-0560">Oxidoreductase</keyword>
<keyword evidence="6" id="KW-1185">Reference proteome</keyword>
<dbReference type="InterPro" id="IPR036812">
    <property type="entry name" value="NAD(P)_OxRdtase_dom_sf"/>
</dbReference>
<reference evidence="5 6" key="1">
    <citation type="submission" date="2023-12" db="EMBL/GenBank/DDBJ databases">
        <title>A high-quality genome assembly for Dillenia turbinata (Dilleniales).</title>
        <authorList>
            <person name="Chanderbali A."/>
        </authorList>
    </citation>
    <scope>NUCLEOTIDE SEQUENCE [LARGE SCALE GENOMIC DNA]</scope>
    <source>
        <strain evidence="5">LSX21</strain>
        <tissue evidence="5">Leaf</tissue>
    </source>
</reference>
<dbReference type="SUPFAM" id="SSF51430">
    <property type="entry name" value="NAD(P)-linked oxidoreductase"/>
    <property type="match status" value="1"/>
</dbReference>
<evidence type="ECO:0000259" key="4">
    <source>
        <dbReference type="Pfam" id="PF00248"/>
    </source>
</evidence>
<evidence type="ECO:0000256" key="3">
    <source>
        <dbReference type="ARBA" id="ARBA00023002"/>
    </source>
</evidence>
<evidence type="ECO:0000256" key="2">
    <source>
        <dbReference type="ARBA" id="ARBA00022857"/>
    </source>
</evidence>
<gene>
    <name evidence="5" type="ORF">RJ641_021548</name>
</gene>
<evidence type="ECO:0000313" key="6">
    <source>
        <dbReference type="Proteomes" id="UP001370490"/>
    </source>
</evidence>
<dbReference type="InterPro" id="IPR023210">
    <property type="entry name" value="NADP_OxRdtase_dom"/>
</dbReference>
<sequence length="127" mass="14089">MENRLAAGRSIHVESEYLPLYTNYGLTTWSPLASGVLTGKYKKGNIPADSRFALDNYKNLACKSLVDEVLKKVDGLTPVAQELGVPLSQFAIAWCAANPMSHLLLLVLQRSLRFGRMIPELERVLSK</sequence>
<name>A0AAN8UPK4_9MAGN</name>
<dbReference type="PANTHER" id="PTHR43150">
    <property type="entry name" value="HYPERKINETIC, ISOFORM M"/>
    <property type="match status" value="1"/>
</dbReference>
<keyword evidence="2" id="KW-0521">NADP</keyword>
<comment type="similarity">
    <text evidence="1">Belongs to the shaker potassium channel beta subunit family.</text>
</comment>
<comment type="caution">
    <text evidence="5">The sequence shown here is derived from an EMBL/GenBank/DDBJ whole genome shotgun (WGS) entry which is preliminary data.</text>
</comment>
<dbReference type="GO" id="GO:0016491">
    <property type="term" value="F:oxidoreductase activity"/>
    <property type="evidence" value="ECO:0007669"/>
    <property type="project" value="UniProtKB-KW"/>
</dbReference>
<proteinExistence type="inferred from homology"/>
<dbReference type="Gene3D" id="3.20.20.100">
    <property type="entry name" value="NADP-dependent oxidoreductase domain"/>
    <property type="match status" value="1"/>
</dbReference>
<dbReference type="EMBL" id="JBAMMX010000026">
    <property type="protein sequence ID" value="KAK6914227.1"/>
    <property type="molecule type" value="Genomic_DNA"/>
</dbReference>
<dbReference type="InterPro" id="IPR005399">
    <property type="entry name" value="K_chnl_volt-dep_bsu_KCNAB-rel"/>
</dbReference>
<evidence type="ECO:0000256" key="1">
    <source>
        <dbReference type="ARBA" id="ARBA00006515"/>
    </source>
</evidence>
<accession>A0AAN8UPK4</accession>
<organism evidence="5 6">
    <name type="scientific">Dillenia turbinata</name>
    <dbReference type="NCBI Taxonomy" id="194707"/>
    <lineage>
        <taxon>Eukaryota</taxon>
        <taxon>Viridiplantae</taxon>
        <taxon>Streptophyta</taxon>
        <taxon>Embryophyta</taxon>
        <taxon>Tracheophyta</taxon>
        <taxon>Spermatophyta</taxon>
        <taxon>Magnoliopsida</taxon>
        <taxon>eudicotyledons</taxon>
        <taxon>Gunneridae</taxon>
        <taxon>Pentapetalae</taxon>
        <taxon>Dilleniales</taxon>
        <taxon>Dilleniaceae</taxon>
        <taxon>Dillenia</taxon>
    </lineage>
</organism>
<evidence type="ECO:0000313" key="5">
    <source>
        <dbReference type="EMBL" id="KAK6914227.1"/>
    </source>
</evidence>